<reference evidence="1" key="1">
    <citation type="submission" date="2014-09" db="EMBL/GenBank/DDBJ databases">
        <authorList>
            <person name="Magalhaes I.L.F."/>
            <person name="Oliveira U."/>
            <person name="Santos F.R."/>
            <person name="Vidigal T.H.D.A."/>
            <person name="Brescovit A.D."/>
            <person name="Santos A.J."/>
        </authorList>
    </citation>
    <scope>NUCLEOTIDE SEQUENCE</scope>
    <source>
        <tissue evidence="1">Shoot tissue taken approximately 20 cm above the soil surface</tissue>
    </source>
</reference>
<proteinExistence type="predicted"/>
<protein>
    <submittedName>
        <fullName evidence="1">Akh2</fullName>
    </submittedName>
</protein>
<dbReference type="EMBL" id="GBRH01190616">
    <property type="protein sequence ID" value="JAE07280.1"/>
    <property type="molecule type" value="Transcribed_RNA"/>
</dbReference>
<sequence>MEKTLQDSCLSCTQTSATCEQCSVLFI</sequence>
<evidence type="ECO:0000313" key="1">
    <source>
        <dbReference type="EMBL" id="JAE07280.1"/>
    </source>
</evidence>
<reference evidence="1" key="2">
    <citation type="journal article" date="2015" name="Data Brief">
        <title>Shoot transcriptome of the giant reed, Arundo donax.</title>
        <authorList>
            <person name="Barrero R.A."/>
            <person name="Guerrero F.D."/>
            <person name="Moolhuijzen P."/>
            <person name="Goolsby J.A."/>
            <person name="Tidwell J."/>
            <person name="Bellgard S.E."/>
            <person name="Bellgard M.I."/>
        </authorList>
    </citation>
    <scope>NUCLEOTIDE SEQUENCE</scope>
    <source>
        <tissue evidence="1">Shoot tissue taken approximately 20 cm above the soil surface</tissue>
    </source>
</reference>
<organism evidence="1">
    <name type="scientific">Arundo donax</name>
    <name type="common">Giant reed</name>
    <name type="synonym">Donax arundinaceus</name>
    <dbReference type="NCBI Taxonomy" id="35708"/>
    <lineage>
        <taxon>Eukaryota</taxon>
        <taxon>Viridiplantae</taxon>
        <taxon>Streptophyta</taxon>
        <taxon>Embryophyta</taxon>
        <taxon>Tracheophyta</taxon>
        <taxon>Spermatophyta</taxon>
        <taxon>Magnoliopsida</taxon>
        <taxon>Liliopsida</taxon>
        <taxon>Poales</taxon>
        <taxon>Poaceae</taxon>
        <taxon>PACMAD clade</taxon>
        <taxon>Arundinoideae</taxon>
        <taxon>Arundineae</taxon>
        <taxon>Arundo</taxon>
    </lineage>
</organism>
<name>A0A0A9F2M6_ARUDO</name>
<dbReference type="AlphaFoldDB" id="A0A0A9F2M6"/>
<accession>A0A0A9F2M6</accession>